<gene>
    <name evidence="1" type="ORF">M9H77_31374</name>
</gene>
<comment type="caution">
    <text evidence="1">The sequence shown here is derived from an EMBL/GenBank/DDBJ whole genome shotgun (WGS) entry which is preliminary data.</text>
</comment>
<name>A0ACC0A165_CATRO</name>
<protein>
    <submittedName>
        <fullName evidence="1">Uncharacterized protein</fullName>
    </submittedName>
</protein>
<reference evidence="2" key="1">
    <citation type="journal article" date="2023" name="Nat. Plants">
        <title>Single-cell RNA sequencing provides a high-resolution roadmap for understanding the multicellular compartmentation of specialized metabolism.</title>
        <authorList>
            <person name="Sun S."/>
            <person name="Shen X."/>
            <person name="Li Y."/>
            <person name="Li Y."/>
            <person name="Wang S."/>
            <person name="Li R."/>
            <person name="Zhang H."/>
            <person name="Shen G."/>
            <person name="Guo B."/>
            <person name="Wei J."/>
            <person name="Xu J."/>
            <person name="St-Pierre B."/>
            <person name="Chen S."/>
            <person name="Sun C."/>
        </authorList>
    </citation>
    <scope>NUCLEOTIDE SEQUENCE [LARGE SCALE GENOMIC DNA]</scope>
</reference>
<accession>A0ACC0A165</accession>
<sequence length="272" mass="32267">MIEEFSKVNYITTHVKEEISNVEHCDLMRNMNIEKESIEIEEKKRLVERLCVFDSMSTLFEKCEQDECEKEKEIDVEKSERVKESECFISKQESKEEEQKRKRSSCTEKSEVVSIFANQTNSFFETKLYSFAIIFYRISLKHPCTLTLMLGRNHTMDHENSSMSPFLNPSLLSHEKLELLPNFMFLILNDLPNLCFQFRQPFKDIVENVVIRCHLQDFYTFTYAFLGRSLVNFECFLYSPSLSHLVLNFFAHTTFAYHRPFKEVIDILLSFV</sequence>
<dbReference type="EMBL" id="CM044707">
    <property type="protein sequence ID" value="KAI5654187.1"/>
    <property type="molecule type" value="Genomic_DNA"/>
</dbReference>
<organism evidence="1 2">
    <name type="scientific">Catharanthus roseus</name>
    <name type="common">Madagascar periwinkle</name>
    <name type="synonym">Vinca rosea</name>
    <dbReference type="NCBI Taxonomy" id="4058"/>
    <lineage>
        <taxon>Eukaryota</taxon>
        <taxon>Viridiplantae</taxon>
        <taxon>Streptophyta</taxon>
        <taxon>Embryophyta</taxon>
        <taxon>Tracheophyta</taxon>
        <taxon>Spermatophyta</taxon>
        <taxon>Magnoliopsida</taxon>
        <taxon>eudicotyledons</taxon>
        <taxon>Gunneridae</taxon>
        <taxon>Pentapetalae</taxon>
        <taxon>asterids</taxon>
        <taxon>lamiids</taxon>
        <taxon>Gentianales</taxon>
        <taxon>Apocynaceae</taxon>
        <taxon>Rauvolfioideae</taxon>
        <taxon>Vinceae</taxon>
        <taxon>Catharanthinae</taxon>
        <taxon>Catharanthus</taxon>
    </lineage>
</organism>
<dbReference type="Proteomes" id="UP001060085">
    <property type="component" value="Linkage Group LG07"/>
</dbReference>
<keyword evidence="2" id="KW-1185">Reference proteome</keyword>
<evidence type="ECO:0000313" key="1">
    <source>
        <dbReference type="EMBL" id="KAI5654187.1"/>
    </source>
</evidence>
<proteinExistence type="predicted"/>
<evidence type="ECO:0000313" key="2">
    <source>
        <dbReference type="Proteomes" id="UP001060085"/>
    </source>
</evidence>